<protein>
    <recommendedName>
        <fullName evidence="1">Heterokaryon incompatibility domain-containing protein</fullName>
    </recommendedName>
</protein>
<name>A0A8H5FQL7_9AGAR</name>
<evidence type="ECO:0000259" key="1">
    <source>
        <dbReference type="Pfam" id="PF06985"/>
    </source>
</evidence>
<gene>
    <name evidence="2" type="ORF">D9758_012002</name>
</gene>
<feature type="domain" description="Heterokaryon incompatibility" evidence="1">
    <location>
        <begin position="33"/>
        <end position="120"/>
    </location>
</feature>
<dbReference type="InterPro" id="IPR010730">
    <property type="entry name" value="HET"/>
</dbReference>
<reference evidence="2 3" key="1">
    <citation type="journal article" date="2020" name="ISME J.">
        <title>Uncovering the hidden diversity of litter-decomposition mechanisms in mushroom-forming fungi.</title>
        <authorList>
            <person name="Floudas D."/>
            <person name="Bentzer J."/>
            <person name="Ahren D."/>
            <person name="Johansson T."/>
            <person name="Persson P."/>
            <person name="Tunlid A."/>
        </authorList>
    </citation>
    <scope>NUCLEOTIDE SEQUENCE [LARGE SCALE GENOMIC DNA]</scope>
    <source>
        <strain evidence="2 3">CBS 291.85</strain>
    </source>
</reference>
<dbReference type="EMBL" id="JAACJM010000111">
    <property type="protein sequence ID" value="KAF5345554.1"/>
    <property type="molecule type" value="Genomic_DNA"/>
</dbReference>
<sequence length="173" mass="20576">MERNAAKTLPKRLINMHTYRLVDFSENDPTPPYAILSHRWILGEEISYQDYLESRPETKKKLGYQKIQRACREASADGFDYIWIDTVCINQGNHDEVVRDVNTMYSYYQHSEVCYAYLTDVYKLKDGSARDLMPRFWSSGWFQRGWTLQELVAPRNVLVRDQAKSLENRRWTH</sequence>
<dbReference type="AlphaFoldDB" id="A0A8H5FQL7"/>
<proteinExistence type="predicted"/>
<dbReference type="PANTHER" id="PTHR10622:SF10">
    <property type="entry name" value="HET DOMAIN-CONTAINING PROTEIN"/>
    <property type="match status" value="1"/>
</dbReference>
<keyword evidence="3" id="KW-1185">Reference proteome</keyword>
<evidence type="ECO:0000313" key="3">
    <source>
        <dbReference type="Proteomes" id="UP000559256"/>
    </source>
</evidence>
<dbReference type="Pfam" id="PF06985">
    <property type="entry name" value="HET"/>
    <property type="match status" value="1"/>
</dbReference>
<accession>A0A8H5FQL7</accession>
<organism evidence="2 3">
    <name type="scientific">Tetrapyrgos nigripes</name>
    <dbReference type="NCBI Taxonomy" id="182062"/>
    <lineage>
        <taxon>Eukaryota</taxon>
        <taxon>Fungi</taxon>
        <taxon>Dikarya</taxon>
        <taxon>Basidiomycota</taxon>
        <taxon>Agaricomycotina</taxon>
        <taxon>Agaricomycetes</taxon>
        <taxon>Agaricomycetidae</taxon>
        <taxon>Agaricales</taxon>
        <taxon>Marasmiineae</taxon>
        <taxon>Marasmiaceae</taxon>
        <taxon>Tetrapyrgos</taxon>
    </lineage>
</organism>
<dbReference type="PANTHER" id="PTHR10622">
    <property type="entry name" value="HET DOMAIN-CONTAINING PROTEIN"/>
    <property type="match status" value="1"/>
</dbReference>
<comment type="caution">
    <text evidence="2">The sequence shown here is derived from an EMBL/GenBank/DDBJ whole genome shotgun (WGS) entry which is preliminary data.</text>
</comment>
<dbReference type="OrthoDB" id="5122891at2759"/>
<evidence type="ECO:0000313" key="2">
    <source>
        <dbReference type="EMBL" id="KAF5345554.1"/>
    </source>
</evidence>
<dbReference type="Proteomes" id="UP000559256">
    <property type="component" value="Unassembled WGS sequence"/>
</dbReference>